<gene>
    <name evidence="2" type="ORF">A8L45_00360</name>
</gene>
<feature type="transmembrane region" description="Helical" evidence="1">
    <location>
        <begin position="450"/>
        <end position="465"/>
    </location>
</feature>
<feature type="transmembrane region" description="Helical" evidence="1">
    <location>
        <begin position="485"/>
        <end position="504"/>
    </location>
</feature>
<dbReference type="RefSeq" id="WP_068898048.1">
    <property type="nucleotide sequence ID" value="NZ_JBHUIF010000002.1"/>
</dbReference>
<feature type="transmembrane region" description="Helical" evidence="1">
    <location>
        <begin position="178"/>
        <end position="198"/>
    </location>
</feature>
<feature type="transmembrane region" description="Helical" evidence="1">
    <location>
        <begin position="112"/>
        <end position="133"/>
    </location>
</feature>
<organism evidence="2 3">
    <name type="scientific">Veronia pacifica</name>
    <dbReference type="NCBI Taxonomy" id="1080227"/>
    <lineage>
        <taxon>Bacteria</taxon>
        <taxon>Pseudomonadati</taxon>
        <taxon>Pseudomonadota</taxon>
        <taxon>Gammaproteobacteria</taxon>
        <taxon>Vibrionales</taxon>
        <taxon>Vibrionaceae</taxon>
        <taxon>Veronia</taxon>
    </lineage>
</organism>
<feature type="transmembrane region" description="Helical" evidence="1">
    <location>
        <begin position="355"/>
        <end position="374"/>
    </location>
</feature>
<name>A0A1C3ESE5_9GAMM</name>
<feature type="transmembrane region" description="Helical" evidence="1">
    <location>
        <begin position="250"/>
        <end position="268"/>
    </location>
</feature>
<sequence>MWRVTMLDVKQRLHAHSVWIAILLTVTLTCFLFPGEKAGYRVIDINDYRGTYNSAWMGTSLALVGSYLLSIFGYYWLNGSVDRDRQSKMLELIHTTGQSPRRYLLVRWTGHVILLSLLAITSMVTAGILQCFLSPESAIMFADYAVPFFLLVLPSILLTSAFILLFDMWQKPGSTAKNWLYFLSWSVITSAGLLGFSAHTLVTSGMESDFAHLGMTGTGSISIGFTPLENAQQIVNWQGLNLSLESWLPAVYHLLTTLLLLMICLTRAKKAIPGAHNKRHDRQPTVSESSKRHGLITWLVARSHLPSQLAEHVFTHRFCAEVRLIEHTLSAKLLIVALGVSALSLVLPLSAVKSVILAVAVTLPVLMLAPLHTLDHQSKIKELLKTLGQTGIQRLRRPLAMFYLINLSLAGVTIRFAITGEITALLHWLAFLTISVFLPYLLATFTRSNKVFELLFISFWVTGILNKEPVADFVGVSGSHTAMTVTLAFAGGCIIACVFIALLNPTFSINKVKKSIAK</sequence>
<evidence type="ECO:0000256" key="1">
    <source>
        <dbReference type="SAM" id="Phobius"/>
    </source>
</evidence>
<proteinExistence type="predicted"/>
<feature type="transmembrane region" description="Helical" evidence="1">
    <location>
        <begin position="145"/>
        <end position="166"/>
    </location>
</feature>
<comment type="caution">
    <text evidence="2">The sequence shown here is derived from an EMBL/GenBank/DDBJ whole genome shotgun (WGS) entry which is preliminary data.</text>
</comment>
<evidence type="ECO:0000313" key="2">
    <source>
        <dbReference type="EMBL" id="ODA36093.1"/>
    </source>
</evidence>
<keyword evidence="1" id="KW-0472">Membrane</keyword>
<accession>A0A1C3ESE5</accession>
<dbReference type="EMBL" id="LYBM01000001">
    <property type="protein sequence ID" value="ODA36093.1"/>
    <property type="molecule type" value="Genomic_DNA"/>
</dbReference>
<dbReference type="STRING" id="1080227.A8L45_00360"/>
<dbReference type="AlphaFoldDB" id="A0A1C3ESE5"/>
<protein>
    <submittedName>
        <fullName evidence="2">Uncharacterized protein</fullName>
    </submittedName>
</protein>
<feature type="transmembrane region" description="Helical" evidence="1">
    <location>
        <begin position="333"/>
        <end position="349"/>
    </location>
</feature>
<keyword evidence="1" id="KW-1133">Transmembrane helix</keyword>
<dbReference type="Proteomes" id="UP000094936">
    <property type="component" value="Unassembled WGS sequence"/>
</dbReference>
<reference evidence="2 3" key="1">
    <citation type="submission" date="2016-05" db="EMBL/GenBank/DDBJ databases">
        <title>Genomic Taxonomy of the Vibrionaceae.</title>
        <authorList>
            <person name="Gomez-Gil B."/>
            <person name="Enciso-Ibarra J."/>
        </authorList>
    </citation>
    <scope>NUCLEOTIDE SEQUENCE [LARGE SCALE GENOMIC DNA]</scope>
    <source>
        <strain evidence="2 3">CAIM 1920</strain>
    </source>
</reference>
<keyword evidence="3" id="KW-1185">Reference proteome</keyword>
<feature type="transmembrane region" description="Helical" evidence="1">
    <location>
        <begin position="424"/>
        <end position="443"/>
    </location>
</feature>
<feature type="transmembrane region" description="Helical" evidence="1">
    <location>
        <begin position="395"/>
        <end position="418"/>
    </location>
</feature>
<feature type="transmembrane region" description="Helical" evidence="1">
    <location>
        <begin position="12"/>
        <end position="35"/>
    </location>
</feature>
<evidence type="ECO:0000313" key="3">
    <source>
        <dbReference type="Proteomes" id="UP000094936"/>
    </source>
</evidence>
<dbReference type="OrthoDB" id="6017159at2"/>
<keyword evidence="1" id="KW-0812">Transmembrane</keyword>
<feature type="transmembrane region" description="Helical" evidence="1">
    <location>
        <begin position="55"/>
        <end position="77"/>
    </location>
</feature>